<gene>
    <name evidence="1" type="ORF">RRG08_030129</name>
</gene>
<evidence type="ECO:0000313" key="2">
    <source>
        <dbReference type="Proteomes" id="UP001283361"/>
    </source>
</evidence>
<protein>
    <submittedName>
        <fullName evidence="1">Uncharacterized protein</fullName>
    </submittedName>
</protein>
<organism evidence="1 2">
    <name type="scientific">Elysia crispata</name>
    <name type="common">lettuce slug</name>
    <dbReference type="NCBI Taxonomy" id="231223"/>
    <lineage>
        <taxon>Eukaryota</taxon>
        <taxon>Metazoa</taxon>
        <taxon>Spiralia</taxon>
        <taxon>Lophotrochozoa</taxon>
        <taxon>Mollusca</taxon>
        <taxon>Gastropoda</taxon>
        <taxon>Heterobranchia</taxon>
        <taxon>Euthyneura</taxon>
        <taxon>Panpulmonata</taxon>
        <taxon>Sacoglossa</taxon>
        <taxon>Placobranchoidea</taxon>
        <taxon>Plakobranchidae</taxon>
        <taxon>Elysia</taxon>
    </lineage>
</organism>
<dbReference type="EMBL" id="JAWDGP010003469">
    <property type="protein sequence ID" value="KAK3774047.1"/>
    <property type="molecule type" value="Genomic_DNA"/>
</dbReference>
<dbReference type="Proteomes" id="UP001283361">
    <property type="component" value="Unassembled WGS sequence"/>
</dbReference>
<comment type="caution">
    <text evidence="1">The sequence shown here is derived from an EMBL/GenBank/DDBJ whole genome shotgun (WGS) entry which is preliminary data.</text>
</comment>
<keyword evidence="2" id="KW-1185">Reference proteome</keyword>
<dbReference type="AlphaFoldDB" id="A0AAE1DKQ4"/>
<name>A0AAE1DKQ4_9GAST</name>
<proteinExistence type="predicted"/>
<evidence type="ECO:0000313" key="1">
    <source>
        <dbReference type="EMBL" id="KAK3774047.1"/>
    </source>
</evidence>
<reference evidence="1" key="1">
    <citation type="journal article" date="2023" name="G3 (Bethesda)">
        <title>A reference genome for the long-term kleptoplast-retaining sea slug Elysia crispata morphotype clarki.</title>
        <authorList>
            <person name="Eastman K.E."/>
            <person name="Pendleton A.L."/>
            <person name="Shaikh M.A."/>
            <person name="Suttiyut T."/>
            <person name="Ogas R."/>
            <person name="Tomko P."/>
            <person name="Gavelis G."/>
            <person name="Widhalm J.R."/>
            <person name="Wisecaver J.H."/>
        </authorList>
    </citation>
    <scope>NUCLEOTIDE SEQUENCE</scope>
    <source>
        <strain evidence="1">ECLA1</strain>
    </source>
</reference>
<sequence length="78" mass="8355">METGSIKLSNLALPSGSRRGGARVITRLSSAKSGRRPPVSHGNENVARIRHSSRDYMSQSLEGISLLVLEALSFCSSN</sequence>
<accession>A0AAE1DKQ4</accession>